<evidence type="ECO:0000313" key="2">
    <source>
        <dbReference type="Proteomes" id="UP000886653"/>
    </source>
</evidence>
<dbReference type="AlphaFoldDB" id="A0A9P6NKL8"/>
<comment type="caution">
    <text evidence="1">The sequence shown here is derived from an EMBL/GenBank/DDBJ whole genome shotgun (WGS) entry which is preliminary data.</text>
</comment>
<proteinExistence type="predicted"/>
<name>A0A9P6NKL8_9BASI</name>
<keyword evidence="2" id="KW-1185">Reference proteome</keyword>
<accession>A0A9P6NKL8</accession>
<evidence type="ECO:0000313" key="1">
    <source>
        <dbReference type="EMBL" id="KAG0147327.1"/>
    </source>
</evidence>
<gene>
    <name evidence="1" type="ORF">CROQUDRAFT_476238</name>
</gene>
<organism evidence="1 2">
    <name type="scientific">Cronartium quercuum f. sp. fusiforme G11</name>
    <dbReference type="NCBI Taxonomy" id="708437"/>
    <lineage>
        <taxon>Eukaryota</taxon>
        <taxon>Fungi</taxon>
        <taxon>Dikarya</taxon>
        <taxon>Basidiomycota</taxon>
        <taxon>Pucciniomycotina</taxon>
        <taxon>Pucciniomycetes</taxon>
        <taxon>Pucciniales</taxon>
        <taxon>Coleosporiaceae</taxon>
        <taxon>Cronartium</taxon>
    </lineage>
</organism>
<dbReference type="Proteomes" id="UP000886653">
    <property type="component" value="Unassembled WGS sequence"/>
</dbReference>
<sequence>MVTWSPGVSQFPETHHYPAYPVGIYYIQLLPKAQAIYICDRYYISISLLTDTDLYLSQIYMEFFAERSIHYIESRRMYISIILFYFF</sequence>
<reference evidence="1" key="1">
    <citation type="submission" date="2013-11" db="EMBL/GenBank/DDBJ databases">
        <title>Genome sequence of the fusiform rust pathogen reveals effectors for host alternation and coevolution with pine.</title>
        <authorList>
            <consortium name="DOE Joint Genome Institute"/>
            <person name="Smith K."/>
            <person name="Pendleton A."/>
            <person name="Kubisiak T."/>
            <person name="Anderson C."/>
            <person name="Salamov A."/>
            <person name="Aerts A."/>
            <person name="Riley R."/>
            <person name="Clum A."/>
            <person name="Lindquist E."/>
            <person name="Ence D."/>
            <person name="Campbell M."/>
            <person name="Kronenberg Z."/>
            <person name="Feau N."/>
            <person name="Dhillon B."/>
            <person name="Hamelin R."/>
            <person name="Burleigh J."/>
            <person name="Smith J."/>
            <person name="Yandell M."/>
            <person name="Nelson C."/>
            <person name="Grigoriev I."/>
            <person name="Davis J."/>
        </authorList>
    </citation>
    <scope>NUCLEOTIDE SEQUENCE</scope>
    <source>
        <strain evidence="1">G11</strain>
    </source>
</reference>
<protein>
    <submittedName>
        <fullName evidence="1">Uncharacterized protein</fullName>
    </submittedName>
</protein>
<dbReference type="EMBL" id="MU167249">
    <property type="protein sequence ID" value="KAG0147327.1"/>
    <property type="molecule type" value="Genomic_DNA"/>
</dbReference>